<reference evidence="11" key="2">
    <citation type="submission" date="2021-09" db="EMBL/GenBank/DDBJ databases">
        <authorList>
            <person name="Gilroy R."/>
        </authorList>
    </citation>
    <scope>NUCLEOTIDE SEQUENCE</scope>
    <source>
        <strain evidence="11">CHK174-6876</strain>
    </source>
</reference>
<accession>A0A921F872</accession>
<dbReference type="InterPro" id="IPR051202">
    <property type="entry name" value="Peptidase_C40"/>
</dbReference>
<protein>
    <submittedName>
        <fullName evidence="11">NlpC/P60 family protein</fullName>
    </submittedName>
</protein>
<dbReference type="AlphaFoldDB" id="A0A921F872"/>
<feature type="compositionally biased region" description="Low complexity" evidence="7">
    <location>
        <begin position="89"/>
        <end position="104"/>
    </location>
</feature>
<dbReference type="Gene3D" id="3.90.1720.10">
    <property type="entry name" value="endopeptidase domain like (from Nostoc punctiforme)"/>
    <property type="match status" value="1"/>
</dbReference>
<keyword evidence="5" id="KW-0378">Hydrolase</keyword>
<evidence type="ECO:0000313" key="12">
    <source>
        <dbReference type="Proteomes" id="UP000707535"/>
    </source>
</evidence>
<comment type="caution">
    <text evidence="11">The sequence shown here is derived from an EMBL/GenBank/DDBJ whole genome shotgun (WGS) entry which is preliminary data.</text>
</comment>
<evidence type="ECO:0000256" key="7">
    <source>
        <dbReference type="SAM" id="MobiDB-lite"/>
    </source>
</evidence>
<feature type="region of interest" description="Disordered" evidence="7">
    <location>
        <begin position="78"/>
        <end position="225"/>
    </location>
</feature>
<dbReference type="GO" id="GO:0008234">
    <property type="term" value="F:cysteine-type peptidase activity"/>
    <property type="evidence" value="ECO:0007669"/>
    <property type="project" value="UniProtKB-KW"/>
</dbReference>
<keyword evidence="2" id="KW-0645">Protease</keyword>
<sequence>MNRKLKRQLYISAVALGGAFAIGPVISKADTVNVVAGDTVWGFAQKYHTSINKIVQDNHIKNPNLIYIGQKLLVPGKDTTTNSQDDKPNAANVAIPKKAKPAIPQKDNNLASSSASSSATQSSSSTAVTSNADSSSTASATQNTDSEKASSQAVQSSTTPQTSSASSSSAPERTSSAPTTNSSSTQKQENRNVENNGTSSSNTTGSTTTINTSTSSASASNSTSSALSSSQRSAIVALANTLANSNIPYVYGGSSLSGFDCSGLVQYVYANAAGITLSRTTTTQAAEMTQISVANAQPGDILFWQSGSSVYHDAIYIGNNQYVAAPDVGQNVKVATISSYFMPSFAGRLQ</sequence>
<keyword evidence="4" id="KW-0677">Repeat</keyword>
<dbReference type="InterPro" id="IPR000064">
    <property type="entry name" value="NLP_P60_dom"/>
</dbReference>
<dbReference type="PANTHER" id="PTHR47053">
    <property type="entry name" value="MUREIN DD-ENDOPEPTIDASE MEPH-RELATED"/>
    <property type="match status" value="1"/>
</dbReference>
<comment type="similarity">
    <text evidence="1">Belongs to the peptidase C40 family.</text>
</comment>
<dbReference type="InterPro" id="IPR018392">
    <property type="entry name" value="LysM"/>
</dbReference>
<evidence type="ECO:0000259" key="10">
    <source>
        <dbReference type="PROSITE" id="PS51935"/>
    </source>
</evidence>
<dbReference type="Pfam" id="PF00877">
    <property type="entry name" value="NLPC_P60"/>
    <property type="match status" value="1"/>
</dbReference>
<keyword evidence="3 8" id="KW-0732">Signal</keyword>
<proteinExistence type="inferred from homology"/>
<evidence type="ECO:0000256" key="6">
    <source>
        <dbReference type="ARBA" id="ARBA00022807"/>
    </source>
</evidence>
<feature type="signal peptide" evidence="8">
    <location>
        <begin position="1"/>
        <end position="21"/>
    </location>
</feature>
<evidence type="ECO:0000256" key="4">
    <source>
        <dbReference type="ARBA" id="ARBA00022737"/>
    </source>
</evidence>
<evidence type="ECO:0000256" key="5">
    <source>
        <dbReference type="ARBA" id="ARBA00022801"/>
    </source>
</evidence>
<dbReference type="SUPFAM" id="SSF54106">
    <property type="entry name" value="LysM domain"/>
    <property type="match status" value="1"/>
</dbReference>
<dbReference type="Gene3D" id="3.10.350.10">
    <property type="entry name" value="LysM domain"/>
    <property type="match status" value="1"/>
</dbReference>
<evidence type="ECO:0000259" key="9">
    <source>
        <dbReference type="PROSITE" id="PS51782"/>
    </source>
</evidence>
<dbReference type="Pfam" id="PF01476">
    <property type="entry name" value="LysM"/>
    <property type="match status" value="1"/>
</dbReference>
<dbReference type="InterPro" id="IPR038765">
    <property type="entry name" value="Papain-like_cys_pep_sf"/>
</dbReference>
<evidence type="ECO:0000256" key="8">
    <source>
        <dbReference type="SAM" id="SignalP"/>
    </source>
</evidence>
<gene>
    <name evidence="11" type="ORF">K8V00_05850</name>
</gene>
<organism evidence="11 12">
    <name type="scientific">Ligilactobacillus acidipiscis</name>
    <dbReference type="NCBI Taxonomy" id="89059"/>
    <lineage>
        <taxon>Bacteria</taxon>
        <taxon>Bacillati</taxon>
        <taxon>Bacillota</taxon>
        <taxon>Bacilli</taxon>
        <taxon>Lactobacillales</taxon>
        <taxon>Lactobacillaceae</taxon>
        <taxon>Ligilactobacillus</taxon>
    </lineage>
</organism>
<name>A0A921F872_9LACO</name>
<feature type="chain" id="PRO_5039543451" evidence="8">
    <location>
        <begin position="22"/>
        <end position="350"/>
    </location>
</feature>
<evidence type="ECO:0000256" key="3">
    <source>
        <dbReference type="ARBA" id="ARBA00022729"/>
    </source>
</evidence>
<feature type="compositionally biased region" description="Low complexity" evidence="7">
    <location>
        <begin position="195"/>
        <end position="225"/>
    </location>
</feature>
<dbReference type="PANTHER" id="PTHR47053:SF1">
    <property type="entry name" value="MUREIN DD-ENDOPEPTIDASE MEPH-RELATED"/>
    <property type="match status" value="1"/>
</dbReference>
<dbReference type="Proteomes" id="UP000707535">
    <property type="component" value="Unassembled WGS sequence"/>
</dbReference>
<evidence type="ECO:0000256" key="2">
    <source>
        <dbReference type="ARBA" id="ARBA00022670"/>
    </source>
</evidence>
<keyword evidence="6" id="KW-0788">Thiol protease</keyword>
<feature type="domain" description="NlpC/P60" evidence="10">
    <location>
        <begin position="229"/>
        <end position="350"/>
    </location>
</feature>
<evidence type="ECO:0000256" key="1">
    <source>
        <dbReference type="ARBA" id="ARBA00007074"/>
    </source>
</evidence>
<dbReference type="PROSITE" id="PS51782">
    <property type="entry name" value="LYSM"/>
    <property type="match status" value="1"/>
</dbReference>
<dbReference type="PROSITE" id="PS51935">
    <property type="entry name" value="NLPC_P60"/>
    <property type="match status" value="1"/>
</dbReference>
<feature type="domain" description="LysM" evidence="9">
    <location>
        <begin position="30"/>
        <end position="74"/>
    </location>
</feature>
<dbReference type="SUPFAM" id="SSF54001">
    <property type="entry name" value="Cysteine proteinases"/>
    <property type="match status" value="1"/>
</dbReference>
<dbReference type="CDD" id="cd00118">
    <property type="entry name" value="LysM"/>
    <property type="match status" value="1"/>
</dbReference>
<dbReference type="GO" id="GO:0006508">
    <property type="term" value="P:proteolysis"/>
    <property type="evidence" value="ECO:0007669"/>
    <property type="project" value="UniProtKB-KW"/>
</dbReference>
<dbReference type="EMBL" id="DYXG01000057">
    <property type="protein sequence ID" value="HJE97126.1"/>
    <property type="molecule type" value="Genomic_DNA"/>
</dbReference>
<reference evidence="11" key="1">
    <citation type="journal article" date="2021" name="PeerJ">
        <title>Extensive microbial diversity within the chicken gut microbiome revealed by metagenomics and culture.</title>
        <authorList>
            <person name="Gilroy R."/>
            <person name="Ravi A."/>
            <person name="Getino M."/>
            <person name="Pursley I."/>
            <person name="Horton D.L."/>
            <person name="Alikhan N.F."/>
            <person name="Baker D."/>
            <person name="Gharbi K."/>
            <person name="Hall N."/>
            <person name="Watson M."/>
            <person name="Adriaenssens E.M."/>
            <person name="Foster-Nyarko E."/>
            <person name="Jarju S."/>
            <person name="Secka A."/>
            <person name="Antonio M."/>
            <person name="Oren A."/>
            <person name="Chaudhuri R.R."/>
            <person name="La Ragione R."/>
            <person name="Hildebrand F."/>
            <person name="Pallen M.J."/>
        </authorList>
    </citation>
    <scope>NUCLEOTIDE SEQUENCE</scope>
    <source>
        <strain evidence="11">CHK174-6876</strain>
    </source>
</reference>
<dbReference type="SMART" id="SM00257">
    <property type="entry name" value="LysM"/>
    <property type="match status" value="1"/>
</dbReference>
<dbReference type="InterPro" id="IPR036779">
    <property type="entry name" value="LysM_dom_sf"/>
</dbReference>
<feature type="compositionally biased region" description="Low complexity" evidence="7">
    <location>
        <begin position="111"/>
        <end position="185"/>
    </location>
</feature>
<evidence type="ECO:0000313" key="11">
    <source>
        <dbReference type="EMBL" id="HJE97126.1"/>
    </source>
</evidence>